<evidence type="ECO:0000259" key="1">
    <source>
        <dbReference type="Pfam" id="PF08818"/>
    </source>
</evidence>
<reference evidence="2 3" key="1">
    <citation type="submission" date="2014-11" db="EMBL/GenBank/DDBJ databases">
        <title>Genome sequence of Flavihumibacter solisilvae 3-3.</title>
        <authorList>
            <person name="Zhou G."/>
            <person name="Li M."/>
            <person name="Wang G."/>
        </authorList>
    </citation>
    <scope>NUCLEOTIDE SEQUENCE [LARGE SCALE GENOMIC DNA]</scope>
    <source>
        <strain evidence="2 3">3-3</strain>
    </source>
</reference>
<evidence type="ECO:0000313" key="3">
    <source>
        <dbReference type="Proteomes" id="UP000031408"/>
    </source>
</evidence>
<dbReference type="InterPro" id="IPR016786">
    <property type="entry name" value="YdeI_bac"/>
</dbReference>
<dbReference type="Proteomes" id="UP000031408">
    <property type="component" value="Unassembled WGS sequence"/>
</dbReference>
<sequence>MNPKVDFFFDKAENWQKEFTLLRTIILDCGLTEELKWGTPCYTYQGNNIVLIHGFKEYCAILLFKGALLNDTNGILIQQSENVQSARQVRFTNSREIVKLEPVLKAYIYEAIEVEKAGLKVILKKTREYSVPEEFQTKLNSNPPLKAAFEALTPGRQRGYLLFFSAPKQSKTRESRVEKYVQQIMDGKGLND</sequence>
<dbReference type="Pfam" id="PF08818">
    <property type="entry name" value="DUF1801"/>
    <property type="match status" value="1"/>
</dbReference>
<dbReference type="SUPFAM" id="SSF159888">
    <property type="entry name" value="YdhG-like"/>
    <property type="match status" value="1"/>
</dbReference>
<dbReference type="STRING" id="1349421.OI18_21360"/>
<dbReference type="OrthoDB" id="214150at2"/>
<name>A0A0C1KZJ2_9BACT</name>
<dbReference type="AlphaFoldDB" id="A0A0C1KZJ2"/>
<dbReference type="Gene3D" id="3.90.1150.200">
    <property type="match status" value="1"/>
</dbReference>
<keyword evidence="3" id="KW-1185">Reference proteome</keyword>
<dbReference type="PIRSF" id="PIRSF021308">
    <property type="entry name" value="UCP021308"/>
    <property type="match status" value="1"/>
</dbReference>
<comment type="caution">
    <text evidence="2">The sequence shown here is derived from an EMBL/GenBank/DDBJ whole genome shotgun (WGS) entry which is preliminary data.</text>
</comment>
<protein>
    <recommendedName>
        <fullName evidence="1">YdhG-like domain-containing protein</fullName>
    </recommendedName>
</protein>
<dbReference type="RefSeq" id="WP_039143861.1">
    <property type="nucleotide sequence ID" value="NZ_JSVC01000031.1"/>
</dbReference>
<feature type="domain" description="YdhG-like" evidence="1">
    <location>
        <begin position="15"/>
        <end position="112"/>
    </location>
</feature>
<organism evidence="2 3">
    <name type="scientific">Flavihumibacter solisilvae</name>
    <dbReference type="NCBI Taxonomy" id="1349421"/>
    <lineage>
        <taxon>Bacteria</taxon>
        <taxon>Pseudomonadati</taxon>
        <taxon>Bacteroidota</taxon>
        <taxon>Chitinophagia</taxon>
        <taxon>Chitinophagales</taxon>
        <taxon>Chitinophagaceae</taxon>
        <taxon>Flavihumibacter</taxon>
    </lineage>
</organism>
<accession>A0A0C1KZJ2</accession>
<dbReference type="InterPro" id="IPR014922">
    <property type="entry name" value="YdhG-like"/>
</dbReference>
<evidence type="ECO:0000313" key="2">
    <source>
        <dbReference type="EMBL" id="KIC92711.1"/>
    </source>
</evidence>
<proteinExistence type="predicted"/>
<dbReference type="Pfam" id="PF13376">
    <property type="entry name" value="OmdA"/>
    <property type="match status" value="1"/>
</dbReference>
<gene>
    <name evidence="2" type="ORF">OI18_21360</name>
</gene>
<dbReference type="EMBL" id="JSVC01000031">
    <property type="protein sequence ID" value="KIC92711.1"/>
    <property type="molecule type" value="Genomic_DNA"/>
</dbReference>